<name>A0A0P7BGA5_9BACT</name>
<feature type="chain" id="PRO_5006135782" description="Outer membrane protein beta-barrel domain-containing protein" evidence="1">
    <location>
        <begin position="18"/>
        <end position="258"/>
    </location>
</feature>
<keyword evidence="3" id="KW-1185">Reference proteome</keyword>
<feature type="signal peptide" evidence="1">
    <location>
        <begin position="1"/>
        <end position="17"/>
    </location>
</feature>
<dbReference type="STRING" id="1605367.AFM12_05370"/>
<sequence length="258" mass="29133">MRKTLFFLLAFPLFLQAQELPENSLKVNLASAGFQLYSVQYERMLGSNFSFNNTFFYRPLKSIPFGTTADKVAKKHGLGVTGVDFEYIFVDLAEMGVKGYSPELRYYFGKKKNRAFIGFFGQFEDFDAKIPASLEVQYDGQTVELSKVPIAFDIRTISGGILVGKQFNLGKRLSLDVVLIGPHLGKGQKVYATVEQSLLSRLDENEKNYLKGKIIDRSKLNTDYYSVTVGDEKAEINAFQKVPYVGLRGLGFNLGWRF</sequence>
<evidence type="ECO:0008006" key="4">
    <source>
        <dbReference type="Google" id="ProtNLM"/>
    </source>
</evidence>
<dbReference type="RefSeq" id="WP_055144696.1">
    <property type="nucleotide sequence ID" value="NZ_JXSZ01000005.1"/>
</dbReference>
<accession>A0A0P7BGA5</accession>
<dbReference type="Proteomes" id="UP000050454">
    <property type="component" value="Unassembled WGS sequence"/>
</dbReference>
<reference evidence="2 3" key="1">
    <citation type="submission" date="2015-07" db="EMBL/GenBank/DDBJ databases">
        <title>The draft genome sequence of Leadbetterella sp. JN14-9.</title>
        <authorList>
            <person name="Liu Y."/>
            <person name="Du J."/>
            <person name="Shao Z."/>
        </authorList>
    </citation>
    <scope>NUCLEOTIDE SEQUENCE [LARGE SCALE GENOMIC DNA]</scope>
    <source>
        <strain evidence="2 3">JN14-9</strain>
    </source>
</reference>
<proteinExistence type="predicted"/>
<keyword evidence="1" id="KW-0732">Signal</keyword>
<gene>
    <name evidence="2" type="ORF">AFM12_05370</name>
</gene>
<dbReference type="AlphaFoldDB" id="A0A0P7BGA5"/>
<organism evidence="2 3">
    <name type="scientific">Jiulongibacter sediminis</name>
    <dbReference type="NCBI Taxonomy" id="1605367"/>
    <lineage>
        <taxon>Bacteria</taxon>
        <taxon>Pseudomonadati</taxon>
        <taxon>Bacteroidota</taxon>
        <taxon>Cytophagia</taxon>
        <taxon>Cytophagales</taxon>
        <taxon>Leadbetterellaceae</taxon>
        <taxon>Jiulongibacter</taxon>
    </lineage>
</organism>
<comment type="caution">
    <text evidence="2">The sequence shown here is derived from an EMBL/GenBank/DDBJ whole genome shotgun (WGS) entry which is preliminary data.</text>
</comment>
<dbReference type="EMBL" id="LGTQ01000005">
    <property type="protein sequence ID" value="KPM49984.1"/>
    <property type="molecule type" value="Genomic_DNA"/>
</dbReference>
<evidence type="ECO:0000256" key="1">
    <source>
        <dbReference type="SAM" id="SignalP"/>
    </source>
</evidence>
<protein>
    <recommendedName>
        <fullName evidence="4">Outer membrane protein beta-barrel domain-containing protein</fullName>
    </recommendedName>
</protein>
<evidence type="ECO:0000313" key="2">
    <source>
        <dbReference type="EMBL" id="KPM49984.1"/>
    </source>
</evidence>
<dbReference type="OrthoDB" id="1118958at2"/>
<dbReference type="Pfam" id="PF12099">
    <property type="entry name" value="DUF3575"/>
    <property type="match status" value="1"/>
</dbReference>
<dbReference type="InterPro" id="IPR021958">
    <property type="entry name" value="DUF3575"/>
</dbReference>
<evidence type="ECO:0000313" key="3">
    <source>
        <dbReference type="Proteomes" id="UP000050454"/>
    </source>
</evidence>